<dbReference type="GO" id="GO:0003824">
    <property type="term" value="F:catalytic activity"/>
    <property type="evidence" value="ECO:0007669"/>
    <property type="project" value="InterPro"/>
</dbReference>
<dbReference type="STRING" id="554155.C5FRN1"/>
<accession>C5FRN1</accession>
<protein>
    <submittedName>
        <fullName evidence="2">Uncharacterized protein</fullName>
    </submittedName>
</protein>
<dbReference type="eggNOG" id="KOG2771">
    <property type="taxonomic scope" value="Eukaryota"/>
</dbReference>
<dbReference type="GeneID" id="9228691"/>
<sequence>MQRHYCLQASGTMVAEERLKGITPLQGELVTLPSVQELRPVDSFEEAYVAEIDIKSSNVVVKLLDTHYPRNPEVSLSHLRRLLRPENLPEPLKQELEDLGPQQKPVASIHVLIPPPLPELSEVQALLAPYTPKLRIDGEPDTSGPERQPTVRIQRTLISTKPPTTADEALEWSRTKWSTVYNPAARSATHAPPQVQLVRAKASISPRAGYYIALAKEVADETLQSNRGRGVGAVIVDPELATGKPDDANDLLNSVVAVAGDTRWWKASLEHARPEKKKEEYSIDDEAGPESHAVMRGISMVSRKRKALNSPVTDDEAESPLLPELSETGSAPLSPTSLESHFFQLPNLLKSSKGGYLCTGLDLYITHEPCICCSMGMLLSRFRSITVLHSGMRRSAGSNALDAVHGYGLHWREELNWRAIGFEFSESAEGDDKAEDEFNA</sequence>
<dbReference type="OrthoDB" id="3180714at2759"/>
<feature type="region of interest" description="Disordered" evidence="1">
    <location>
        <begin position="306"/>
        <end position="333"/>
    </location>
</feature>
<dbReference type="VEuPathDB" id="FungiDB:MCYG_05353"/>
<reference evidence="3" key="1">
    <citation type="journal article" date="2012" name="MBio">
        <title>Comparative genome analysis of Trichophyton rubrum and related dermatophytes reveals candidate genes involved in infection.</title>
        <authorList>
            <person name="Martinez D.A."/>
            <person name="Oliver B.G."/>
            <person name="Graeser Y."/>
            <person name="Goldberg J.M."/>
            <person name="Li W."/>
            <person name="Martinez-Rossi N.M."/>
            <person name="Monod M."/>
            <person name="Shelest E."/>
            <person name="Barton R.C."/>
            <person name="Birch E."/>
            <person name="Brakhage A.A."/>
            <person name="Chen Z."/>
            <person name="Gurr S.J."/>
            <person name="Heiman D."/>
            <person name="Heitman J."/>
            <person name="Kosti I."/>
            <person name="Rossi A."/>
            <person name="Saif S."/>
            <person name="Samalova M."/>
            <person name="Saunders C.W."/>
            <person name="Shea T."/>
            <person name="Summerbell R.C."/>
            <person name="Xu J."/>
            <person name="Young S."/>
            <person name="Zeng Q."/>
            <person name="Birren B.W."/>
            <person name="Cuomo C.A."/>
            <person name="White T.C."/>
        </authorList>
    </citation>
    <scope>NUCLEOTIDE SEQUENCE [LARGE SCALE GENOMIC DNA]</scope>
    <source>
        <strain evidence="3">ATCC MYA-4605 / CBS 113480</strain>
    </source>
</reference>
<gene>
    <name evidence="2" type="ORF">MCYG_05353</name>
</gene>
<evidence type="ECO:0000313" key="2">
    <source>
        <dbReference type="EMBL" id="EEQ32534.1"/>
    </source>
</evidence>
<proteinExistence type="predicted"/>
<name>C5FRN1_ARTOC</name>
<evidence type="ECO:0000313" key="3">
    <source>
        <dbReference type="Proteomes" id="UP000002035"/>
    </source>
</evidence>
<dbReference type="RefSeq" id="XP_002845484.1">
    <property type="nucleotide sequence ID" value="XM_002845438.1"/>
</dbReference>
<dbReference type="Proteomes" id="UP000002035">
    <property type="component" value="Unassembled WGS sequence"/>
</dbReference>
<dbReference type="AlphaFoldDB" id="C5FRN1"/>
<keyword evidence="3" id="KW-1185">Reference proteome</keyword>
<dbReference type="GO" id="GO:0006139">
    <property type="term" value="P:nucleobase-containing compound metabolic process"/>
    <property type="evidence" value="ECO:0007669"/>
    <property type="project" value="UniProtKB-ARBA"/>
</dbReference>
<dbReference type="SUPFAM" id="SSF53927">
    <property type="entry name" value="Cytidine deaminase-like"/>
    <property type="match status" value="1"/>
</dbReference>
<dbReference type="OMA" id="HEPCVAC"/>
<organism evidence="2 3">
    <name type="scientific">Arthroderma otae (strain ATCC MYA-4605 / CBS 113480)</name>
    <name type="common">Microsporum canis</name>
    <dbReference type="NCBI Taxonomy" id="554155"/>
    <lineage>
        <taxon>Eukaryota</taxon>
        <taxon>Fungi</taxon>
        <taxon>Dikarya</taxon>
        <taxon>Ascomycota</taxon>
        <taxon>Pezizomycotina</taxon>
        <taxon>Eurotiomycetes</taxon>
        <taxon>Eurotiomycetidae</taxon>
        <taxon>Onygenales</taxon>
        <taxon>Arthrodermataceae</taxon>
        <taxon>Microsporum</taxon>
    </lineage>
</organism>
<dbReference type="InterPro" id="IPR016193">
    <property type="entry name" value="Cytidine_deaminase-like"/>
</dbReference>
<evidence type="ECO:0000256" key="1">
    <source>
        <dbReference type="SAM" id="MobiDB-lite"/>
    </source>
</evidence>
<dbReference type="HOGENOM" id="CLU_024580_0_0_1"/>
<dbReference type="Gene3D" id="3.40.140.10">
    <property type="entry name" value="Cytidine Deaminase, domain 2"/>
    <property type="match status" value="1"/>
</dbReference>
<dbReference type="EMBL" id="DS995705">
    <property type="protein sequence ID" value="EEQ32534.1"/>
    <property type="molecule type" value="Genomic_DNA"/>
</dbReference>